<evidence type="ECO:0000256" key="5">
    <source>
        <dbReference type="ARBA" id="ARBA00023242"/>
    </source>
</evidence>
<feature type="region of interest" description="Disordered" evidence="6">
    <location>
        <begin position="1"/>
        <end position="168"/>
    </location>
</feature>
<dbReference type="GO" id="GO:0000981">
    <property type="term" value="F:DNA-binding transcription factor activity, RNA polymerase II-specific"/>
    <property type="evidence" value="ECO:0007669"/>
    <property type="project" value="TreeGrafter"/>
</dbReference>
<comment type="caution">
    <text evidence="7">The sequence shown here is derived from an EMBL/GenBank/DDBJ whole genome shotgun (WGS) entry which is preliminary data.</text>
</comment>
<feature type="compositionally biased region" description="Low complexity" evidence="6">
    <location>
        <begin position="131"/>
        <end position="158"/>
    </location>
</feature>
<dbReference type="AlphaFoldDB" id="A0AAN8BUS5"/>
<evidence type="ECO:0000313" key="7">
    <source>
        <dbReference type="EMBL" id="KAK5891865.1"/>
    </source>
</evidence>
<evidence type="ECO:0008006" key="9">
    <source>
        <dbReference type="Google" id="ProtNLM"/>
    </source>
</evidence>
<dbReference type="PANTHER" id="PTHR13059:SF15">
    <property type="entry name" value="PROTEIN CAPICUA HOMOLOG ISOFORM X1"/>
    <property type="match status" value="1"/>
</dbReference>
<name>A0AAN8BUS5_9TELE</name>
<evidence type="ECO:0000313" key="8">
    <source>
        <dbReference type="Proteomes" id="UP001335648"/>
    </source>
</evidence>
<evidence type="ECO:0000256" key="6">
    <source>
        <dbReference type="SAM" id="MobiDB-lite"/>
    </source>
</evidence>
<keyword evidence="1" id="KW-0597">Phosphoprotein</keyword>
<dbReference type="PANTHER" id="PTHR13059">
    <property type="entry name" value="HMG-BOX TRANSCRIPTION FACTOR BBX"/>
    <property type="match status" value="1"/>
</dbReference>
<sequence>MVSHMKGLQEGIPMVTHSRPPTPLLRHLASPVAQFMEKTPPTERERSSPTLRKRTSRCPVLTLLAPRQATAPLSTDTSSPSPVATPPPPPHLSVVRGLGPPHPSTLASPQPPHSPALLVSEMSPTTPNLPPSKTTPTQTPTPTSGVGSSSTSSRSRTPLSLAQQKYKKGDVVCTPNGIRKKFNGKQWRRLCSREGCMKESQRRGYCSRHLSMRTKEMEGGGGGAAAQGQSPLTCGGEPAVSLSGMTPQERAARQVAGETPDPT</sequence>
<organism evidence="7 8">
    <name type="scientific">Champsocephalus esox</name>
    <name type="common">pike icefish</name>
    <dbReference type="NCBI Taxonomy" id="159716"/>
    <lineage>
        <taxon>Eukaryota</taxon>
        <taxon>Metazoa</taxon>
        <taxon>Chordata</taxon>
        <taxon>Craniata</taxon>
        <taxon>Vertebrata</taxon>
        <taxon>Euteleostomi</taxon>
        <taxon>Actinopterygii</taxon>
        <taxon>Neopterygii</taxon>
        <taxon>Teleostei</taxon>
        <taxon>Neoteleostei</taxon>
        <taxon>Acanthomorphata</taxon>
        <taxon>Eupercaria</taxon>
        <taxon>Perciformes</taxon>
        <taxon>Notothenioidei</taxon>
        <taxon>Channichthyidae</taxon>
        <taxon>Champsocephalus</taxon>
    </lineage>
</organism>
<keyword evidence="8" id="KW-1185">Reference proteome</keyword>
<evidence type="ECO:0000256" key="3">
    <source>
        <dbReference type="ARBA" id="ARBA00023125"/>
    </source>
</evidence>
<accession>A0AAN8BUS5</accession>
<keyword evidence="3" id="KW-0238">DNA-binding</keyword>
<dbReference type="GO" id="GO:0005634">
    <property type="term" value="C:nucleus"/>
    <property type="evidence" value="ECO:0007669"/>
    <property type="project" value="TreeGrafter"/>
</dbReference>
<keyword evidence="5" id="KW-0539">Nucleus</keyword>
<keyword evidence="4" id="KW-0804">Transcription</keyword>
<reference evidence="7 8" key="1">
    <citation type="journal article" date="2023" name="Mol. Biol. Evol.">
        <title>Genomics of Secondarily Temperate Adaptation in the Only Non-Antarctic Icefish.</title>
        <authorList>
            <person name="Rivera-Colon A.G."/>
            <person name="Rayamajhi N."/>
            <person name="Minhas B.F."/>
            <person name="Madrigal G."/>
            <person name="Bilyk K.T."/>
            <person name="Yoon V."/>
            <person name="Hune M."/>
            <person name="Gregory S."/>
            <person name="Cheng C.H.C."/>
            <person name="Catchen J.M."/>
        </authorList>
    </citation>
    <scope>NUCLEOTIDE SEQUENCE [LARGE SCALE GENOMIC DNA]</scope>
    <source>
        <strain evidence="7">JC2023a</strain>
    </source>
</reference>
<gene>
    <name evidence="7" type="ORF">CesoFtcFv8_012300</name>
</gene>
<protein>
    <recommendedName>
        <fullName evidence="9">DUF4819 domain-containing protein</fullName>
    </recommendedName>
</protein>
<dbReference type="Proteomes" id="UP001335648">
    <property type="component" value="Unassembled WGS sequence"/>
</dbReference>
<evidence type="ECO:0000256" key="4">
    <source>
        <dbReference type="ARBA" id="ARBA00023163"/>
    </source>
</evidence>
<evidence type="ECO:0000256" key="1">
    <source>
        <dbReference type="ARBA" id="ARBA00022553"/>
    </source>
</evidence>
<dbReference type="InterPro" id="IPR052412">
    <property type="entry name" value="CC-Dev_Transcription_Reg"/>
</dbReference>
<feature type="region of interest" description="Disordered" evidence="6">
    <location>
        <begin position="215"/>
        <end position="263"/>
    </location>
</feature>
<dbReference type="EMBL" id="JAULUE010002055">
    <property type="protein sequence ID" value="KAK5891865.1"/>
    <property type="molecule type" value="Genomic_DNA"/>
</dbReference>
<proteinExistence type="predicted"/>
<dbReference type="GO" id="GO:0000977">
    <property type="term" value="F:RNA polymerase II transcription regulatory region sequence-specific DNA binding"/>
    <property type="evidence" value="ECO:0007669"/>
    <property type="project" value="TreeGrafter"/>
</dbReference>
<evidence type="ECO:0000256" key="2">
    <source>
        <dbReference type="ARBA" id="ARBA00023015"/>
    </source>
</evidence>
<keyword evidence="2" id="KW-0805">Transcription regulation</keyword>